<dbReference type="STRING" id="561720.SAMN06275492_15210"/>
<dbReference type="EMBL" id="FXBB01000052">
    <property type="protein sequence ID" value="SMG50314.1"/>
    <property type="molecule type" value="Genomic_DNA"/>
</dbReference>
<dbReference type="Pfam" id="PF12796">
    <property type="entry name" value="Ank_2"/>
    <property type="match status" value="3"/>
</dbReference>
<feature type="repeat" description="ANK" evidence="3">
    <location>
        <begin position="294"/>
        <end position="327"/>
    </location>
</feature>
<keyword evidence="6" id="KW-1185">Reference proteome</keyword>
<dbReference type="PANTHER" id="PTHR24198">
    <property type="entry name" value="ANKYRIN REPEAT AND PROTEIN KINASE DOMAIN-CONTAINING PROTEIN"/>
    <property type="match status" value="1"/>
</dbReference>
<dbReference type="AlphaFoldDB" id="A0A1X7LA09"/>
<protein>
    <submittedName>
        <fullName evidence="5">Ankyrin repeat</fullName>
    </submittedName>
</protein>
<feature type="repeat" description="ANK" evidence="3">
    <location>
        <begin position="54"/>
        <end position="86"/>
    </location>
</feature>
<gene>
    <name evidence="5" type="ORF">SAMN06275492_15210</name>
</gene>
<keyword evidence="4" id="KW-0732">Signal</keyword>
<accession>A0A1X7LA09</accession>
<organism evidence="5 6">
    <name type="scientific">Dethiosulfovibrio salsuginis</name>
    <dbReference type="NCBI Taxonomy" id="561720"/>
    <lineage>
        <taxon>Bacteria</taxon>
        <taxon>Thermotogati</taxon>
        <taxon>Synergistota</taxon>
        <taxon>Synergistia</taxon>
        <taxon>Synergistales</taxon>
        <taxon>Dethiosulfovibrionaceae</taxon>
        <taxon>Dethiosulfovibrio</taxon>
    </lineage>
</organism>
<dbReference type="SMART" id="SM00248">
    <property type="entry name" value="ANK"/>
    <property type="match status" value="9"/>
</dbReference>
<dbReference type="PANTHER" id="PTHR24198:SF165">
    <property type="entry name" value="ANKYRIN REPEAT-CONTAINING PROTEIN-RELATED"/>
    <property type="match status" value="1"/>
</dbReference>
<keyword evidence="2 3" id="KW-0040">ANK repeat</keyword>
<evidence type="ECO:0000256" key="4">
    <source>
        <dbReference type="SAM" id="SignalP"/>
    </source>
</evidence>
<dbReference type="InterPro" id="IPR036770">
    <property type="entry name" value="Ankyrin_rpt-contain_sf"/>
</dbReference>
<dbReference type="RefSeq" id="WP_085545665.1">
    <property type="nucleotide sequence ID" value="NZ_FXBB01000052.1"/>
</dbReference>
<dbReference type="OrthoDB" id="9772065at2"/>
<evidence type="ECO:0000256" key="1">
    <source>
        <dbReference type="ARBA" id="ARBA00022737"/>
    </source>
</evidence>
<keyword evidence="1" id="KW-0677">Repeat</keyword>
<dbReference type="Gene3D" id="1.25.40.20">
    <property type="entry name" value="Ankyrin repeat-containing domain"/>
    <property type="match status" value="2"/>
</dbReference>
<feature type="repeat" description="ANK" evidence="3">
    <location>
        <begin position="87"/>
        <end position="120"/>
    </location>
</feature>
<dbReference type="Proteomes" id="UP000193355">
    <property type="component" value="Unassembled WGS sequence"/>
</dbReference>
<name>A0A1X7LA09_9BACT</name>
<sequence>MFKKICFIMLFVLASSSFCYKAAADGDFISLCKHGSPKQVLEAIKKGANVNAGDEITPLIALAGYNRPEIISILIEAGADINYRDAEGMTPLMYFALNDMELESTSLIIESGADVNAKDYNGKSVLMYTLGSMASHGNPSLIPVLVKNGADINYRDPMGNTVLQYAAHIVGNFGLIKELLENGADPRIKNDSGATILMAAASRSDAETVRFFLDLGLPVDEKDDQGFTAFMHAAMSNGNPKVFDVLIKAGAEVDRRDGGGATPLINSVTSPCGSPEVLRSLVRGGAKVNAVDNEGRTALIRASQHAYDHEMITTLIALGADMTIKDREGKTALDYAIASGQNEGILKILGKKPTPTYELINYRKAVFEDYPKGTRVIVRGEVSQVIGKNLLINTRREPYIGYIEDPVYVKVGERVRALKKDLFVVQGTYEGLVDIKDMFGNTVSIPSIKAHKYEARKPNLGDNIENQMIDDIMSVF</sequence>
<feature type="repeat" description="ANK" evidence="3">
    <location>
        <begin position="192"/>
        <end position="224"/>
    </location>
</feature>
<evidence type="ECO:0000313" key="5">
    <source>
        <dbReference type="EMBL" id="SMG50314.1"/>
    </source>
</evidence>
<reference evidence="6" key="1">
    <citation type="submission" date="2017-04" db="EMBL/GenBank/DDBJ databases">
        <authorList>
            <person name="Varghese N."/>
            <person name="Submissions S."/>
        </authorList>
    </citation>
    <scope>NUCLEOTIDE SEQUENCE [LARGE SCALE GENOMIC DNA]</scope>
    <source>
        <strain evidence="6">USBA 82</strain>
    </source>
</reference>
<feature type="chain" id="PRO_5012259551" evidence="4">
    <location>
        <begin position="22"/>
        <end position="476"/>
    </location>
</feature>
<dbReference type="PROSITE" id="PS50297">
    <property type="entry name" value="ANK_REP_REGION"/>
    <property type="match status" value="2"/>
</dbReference>
<evidence type="ECO:0000256" key="3">
    <source>
        <dbReference type="PROSITE-ProRule" id="PRU00023"/>
    </source>
</evidence>
<evidence type="ECO:0000313" key="6">
    <source>
        <dbReference type="Proteomes" id="UP000193355"/>
    </source>
</evidence>
<proteinExistence type="predicted"/>
<feature type="repeat" description="ANK" evidence="3">
    <location>
        <begin position="158"/>
        <end position="191"/>
    </location>
</feature>
<evidence type="ECO:0000256" key="2">
    <source>
        <dbReference type="ARBA" id="ARBA00023043"/>
    </source>
</evidence>
<dbReference type="SUPFAM" id="SSF48403">
    <property type="entry name" value="Ankyrin repeat"/>
    <property type="match status" value="1"/>
</dbReference>
<dbReference type="InterPro" id="IPR002110">
    <property type="entry name" value="Ankyrin_rpt"/>
</dbReference>
<feature type="signal peptide" evidence="4">
    <location>
        <begin position="1"/>
        <end position="21"/>
    </location>
</feature>
<feature type="repeat" description="ANK" evidence="3">
    <location>
        <begin position="225"/>
        <end position="258"/>
    </location>
</feature>
<dbReference type="PROSITE" id="PS50088">
    <property type="entry name" value="ANK_REPEAT"/>
    <property type="match status" value="6"/>
</dbReference>